<comment type="caution">
    <text evidence="3">The sequence shown here is derived from an EMBL/GenBank/DDBJ whole genome shotgun (WGS) entry which is preliminary data.</text>
</comment>
<protein>
    <submittedName>
        <fullName evidence="3">Amidohydrolase</fullName>
    </submittedName>
</protein>
<evidence type="ECO:0000313" key="4">
    <source>
        <dbReference type="Proteomes" id="UP000319897"/>
    </source>
</evidence>
<dbReference type="PANTHER" id="PTHR21240">
    <property type="entry name" value="2-AMINO-3-CARBOXYLMUCONATE-6-SEMIALDEHYDE DECARBOXYLASE"/>
    <property type="match status" value="1"/>
</dbReference>
<keyword evidence="1" id="KW-0456">Lyase</keyword>
<dbReference type="GO" id="GO:0005737">
    <property type="term" value="C:cytoplasm"/>
    <property type="evidence" value="ECO:0007669"/>
    <property type="project" value="TreeGrafter"/>
</dbReference>
<sequence>MSPSPPKASGRIDVHHHLLPPALLEALARHGISDMAGGPVPKWSPQQSLDIMDLHGIGTAITSVSAPGVRFADEAAARSLARACNEFSADMAARHPGRFGSFAILPMPFTAAACAEAIHALDVLGADGVVLLGSVDGVFLGDPRFEELMAELDRRSAVVFIHPNLHPSSETLGLNMPGFLMEFLCDTTRASLNLILMGVPERYPRIRWILAHAGGFLPYAAWRLSLANMMPAFAERAPQGVLTYMRRFYFDTALSPSPFAMAALGQLVDHSHILFGSDFPFAPAPVTALQVKEVDTLPLWDSQQRSAVCRANALSLFPRFAAPGETPSAPEVHRPQTLKQRVRGAALRPILRFVDRTRNR</sequence>
<dbReference type="InterPro" id="IPR032465">
    <property type="entry name" value="ACMSD"/>
</dbReference>
<dbReference type="GO" id="GO:0016787">
    <property type="term" value="F:hydrolase activity"/>
    <property type="evidence" value="ECO:0007669"/>
    <property type="project" value="UniProtKB-KW"/>
</dbReference>
<dbReference type="GO" id="GO:0016831">
    <property type="term" value="F:carboxy-lyase activity"/>
    <property type="evidence" value="ECO:0007669"/>
    <property type="project" value="InterPro"/>
</dbReference>
<dbReference type="Proteomes" id="UP000319897">
    <property type="component" value="Unassembled WGS sequence"/>
</dbReference>
<reference evidence="3 4" key="1">
    <citation type="submission" date="2019-06" db="EMBL/GenBank/DDBJ databases">
        <authorList>
            <person name="Lee I."/>
            <person name="Jang G.I."/>
            <person name="Hwang C.Y."/>
        </authorList>
    </citation>
    <scope>NUCLEOTIDE SEQUENCE [LARGE SCALE GENOMIC DNA]</scope>
    <source>
        <strain evidence="3 4">PAMC 28131</strain>
    </source>
</reference>
<accession>A0A501XDJ8</accession>
<keyword evidence="4" id="KW-1185">Reference proteome</keyword>
<dbReference type="EMBL" id="VFSU01000034">
    <property type="protein sequence ID" value="TPE58566.1"/>
    <property type="molecule type" value="Genomic_DNA"/>
</dbReference>
<feature type="domain" description="Amidohydrolase-related" evidence="2">
    <location>
        <begin position="12"/>
        <end position="318"/>
    </location>
</feature>
<evidence type="ECO:0000259" key="2">
    <source>
        <dbReference type="Pfam" id="PF04909"/>
    </source>
</evidence>
<organism evidence="3 4">
    <name type="scientific">Sandaracinobacter neustonicus</name>
    <dbReference type="NCBI Taxonomy" id="1715348"/>
    <lineage>
        <taxon>Bacteria</taxon>
        <taxon>Pseudomonadati</taxon>
        <taxon>Pseudomonadota</taxon>
        <taxon>Alphaproteobacteria</taxon>
        <taxon>Sphingomonadales</taxon>
        <taxon>Sphingosinicellaceae</taxon>
        <taxon>Sandaracinobacter</taxon>
    </lineage>
</organism>
<dbReference type="RefSeq" id="WP_140929418.1">
    <property type="nucleotide sequence ID" value="NZ_VFSU01000034.1"/>
</dbReference>
<dbReference type="SUPFAM" id="SSF51556">
    <property type="entry name" value="Metallo-dependent hydrolases"/>
    <property type="match status" value="1"/>
</dbReference>
<dbReference type="GO" id="GO:0019748">
    <property type="term" value="P:secondary metabolic process"/>
    <property type="evidence" value="ECO:0007669"/>
    <property type="project" value="TreeGrafter"/>
</dbReference>
<evidence type="ECO:0000313" key="3">
    <source>
        <dbReference type="EMBL" id="TPE58566.1"/>
    </source>
</evidence>
<dbReference type="AlphaFoldDB" id="A0A501XDJ8"/>
<dbReference type="InterPro" id="IPR006680">
    <property type="entry name" value="Amidohydro-rel"/>
</dbReference>
<gene>
    <name evidence="3" type="ORF">FJQ54_16020</name>
</gene>
<dbReference type="Pfam" id="PF04909">
    <property type="entry name" value="Amidohydro_2"/>
    <property type="match status" value="1"/>
</dbReference>
<dbReference type="PANTHER" id="PTHR21240:SF28">
    <property type="entry name" value="ISO-OROTATE DECARBOXYLASE (EUROFUNG)"/>
    <property type="match status" value="1"/>
</dbReference>
<name>A0A501XDJ8_9SPHN</name>
<evidence type="ECO:0000256" key="1">
    <source>
        <dbReference type="ARBA" id="ARBA00023239"/>
    </source>
</evidence>
<dbReference type="OrthoDB" id="149172at2"/>
<proteinExistence type="predicted"/>
<dbReference type="Gene3D" id="3.20.20.140">
    <property type="entry name" value="Metal-dependent hydrolases"/>
    <property type="match status" value="1"/>
</dbReference>
<dbReference type="InterPro" id="IPR032466">
    <property type="entry name" value="Metal_Hydrolase"/>
</dbReference>
<keyword evidence="3" id="KW-0378">Hydrolase</keyword>